<dbReference type="EMBL" id="JANPWB010000007">
    <property type="protein sequence ID" value="KAJ1173462.1"/>
    <property type="molecule type" value="Genomic_DNA"/>
</dbReference>
<comment type="caution">
    <text evidence="1">The sequence shown here is derived from an EMBL/GenBank/DDBJ whole genome shotgun (WGS) entry which is preliminary data.</text>
</comment>
<dbReference type="AlphaFoldDB" id="A0AAV7TC70"/>
<gene>
    <name evidence="1" type="ORF">NDU88_005294</name>
</gene>
<keyword evidence="2" id="KW-1185">Reference proteome</keyword>
<reference evidence="1" key="1">
    <citation type="journal article" date="2022" name="bioRxiv">
        <title>Sequencing and chromosome-scale assembly of the giantPleurodeles waltlgenome.</title>
        <authorList>
            <person name="Brown T."/>
            <person name="Elewa A."/>
            <person name="Iarovenko S."/>
            <person name="Subramanian E."/>
            <person name="Araus A.J."/>
            <person name="Petzold A."/>
            <person name="Susuki M."/>
            <person name="Suzuki K.-i.T."/>
            <person name="Hayashi T."/>
            <person name="Toyoda A."/>
            <person name="Oliveira C."/>
            <person name="Osipova E."/>
            <person name="Leigh N.D."/>
            <person name="Simon A."/>
            <person name="Yun M.H."/>
        </authorList>
    </citation>
    <scope>NUCLEOTIDE SEQUENCE</scope>
    <source>
        <strain evidence="1">20211129_DDA</strain>
        <tissue evidence="1">Liver</tissue>
    </source>
</reference>
<sequence length="127" mass="13968">MSRSRPQKFKTFQSVQPVVVMDDDDLDDDGNGDGGSPIRMWMTSSPVGAPGPVDALTKYFDHCDEGGWLVSSFLPVALLLRAGGALWGFSVSWPPLTAWDVFGSAWRLLPAQRVEFFRFGLLPEGFS</sequence>
<accession>A0AAV7TC70</accession>
<proteinExistence type="predicted"/>
<dbReference type="Proteomes" id="UP001066276">
    <property type="component" value="Chromosome 4_1"/>
</dbReference>
<protein>
    <submittedName>
        <fullName evidence="1">Uncharacterized protein</fullName>
    </submittedName>
</protein>
<evidence type="ECO:0000313" key="2">
    <source>
        <dbReference type="Proteomes" id="UP001066276"/>
    </source>
</evidence>
<name>A0AAV7TC70_PLEWA</name>
<organism evidence="1 2">
    <name type="scientific">Pleurodeles waltl</name>
    <name type="common">Iberian ribbed newt</name>
    <dbReference type="NCBI Taxonomy" id="8319"/>
    <lineage>
        <taxon>Eukaryota</taxon>
        <taxon>Metazoa</taxon>
        <taxon>Chordata</taxon>
        <taxon>Craniata</taxon>
        <taxon>Vertebrata</taxon>
        <taxon>Euteleostomi</taxon>
        <taxon>Amphibia</taxon>
        <taxon>Batrachia</taxon>
        <taxon>Caudata</taxon>
        <taxon>Salamandroidea</taxon>
        <taxon>Salamandridae</taxon>
        <taxon>Pleurodelinae</taxon>
        <taxon>Pleurodeles</taxon>
    </lineage>
</organism>
<evidence type="ECO:0000313" key="1">
    <source>
        <dbReference type="EMBL" id="KAJ1173462.1"/>
    </source>
</evidence>